<sequence length="467" mass="51863">MATLPTSCGMIDPHSGSVGITSVASDSCSSSCGSPPKTFNMRDLLNAAQKTPFGNGESVMLQPSGSKKRIEKNVSTGSRHRMNRKEYEMIVGYLEDPEHLVEILGSGRKTKVSGKHPSKQTAFGVMAVHLASLGFLVCTGAIMQKKFNRYLASFKKAKEWFLSTGARLTEEEVTRGMTIEDKLNQRCPFYHKMYAIFGHRANIVPPATAEDGLPPELEVEEDSSVPITFLDSQVTIEISAQQIHLPTENQCLIGNDGGSPVEGDEPAHTKKGGSVGKGDEIAHAETENFDDEFGDDGGALDDETGRRPEEDLEFPESGTKLGAQPFIHVQPSSVEPPPRATSSSQQTNEQVSNEAPTSRRDWKCPAQRSNLISVYEDADREKTLHRKQIMESKQLFREQMLIERRMARVQKERFLEEQVKESQKWARIDRRTSLLTELTKAGKSVSEILELFQVLDSVEKTVNETEF</sequence>
<dbReference type="PANTHER" id="PTHR33324">
    <property type="entry name" value="EXPRESSED PROTEIN"/>
    <property type="match status" value="1"/>
</dbReference>
<organism evidence="3 4">
    <name type="scientific">Riccia fluitans</name>
    <dbReference type="NCBI Taxonomy" id="41844"/>
    <lineage>
        <taxon>Eukaryota</taxon>
        <taxon>Viridiplantae</taxon>
        <taxon>Streptophyta</taxon>
        <taxon>Embryophyta</taxon>
        <taxon>Marchantiophyta</taxon>
        <taxon>Marchantiopsida</taxon>
        <taxon>Marchantiidae</taxon>
        <taxon>Marchantiales</taxon>
        <taxon>Ricciaceae</taxon>
        <taxon>Riccia</taxon>
    </lineage>
</organism>
<dbReference type="PANTHER" id="PTHR33324:SF2">
    <property type="entry name" value="MYB_SANT-LIKE DNA-BINDING DOMAIN-CONTAINING PROTEIN"/>
    <property type="match status" value="1"/>
</dbReference>
<keyword evidence="2" id="KW-0472">Membrane</keyword>
<feature type="compositionally biased region" description="Basic and acidic residues" evidence="1">
    <location>
        <begin position="277"/>
        <end position="286"/>
    </location>
</feature>
<name>A0ABD1YXK9_9MARC</name>
<evidence type="ECO:0000313" key="4">
    <source>
        <dbReference type="Proteomes" id="UP001605036"/>
    </source>
</evidence>
<accession>A0ABD1YXK9</accession>
<keyword evidence="2" id="KW-1133">Transmembrane helix</keyword>
<evidence type="ECO:0000313" key="3">
    <source>
        <dbReference type="EMBL" id="KAL2635258.1"/>
    </source>
</evidence>
<keyword evidence="2" id="KW-0812">Transmembrane</keyword>
<reference evidence="3 4" key="1">
    <citation type="submission" date="2024-09" db="EMBL/GenBank/DDBJ databases">
        <title>Chromosome-scale assembly of Riccia fluitans.</title>
        <authorList>
            <person name="Paukszto L."/>
            <person name="Sawicki J."/>
            <person name="Karawczyk K."/>
            <person name="Piernik-Szablinska J."/>
            <person name="Szczecinska M."/>
            <person name="Mazdziarz M."/>
        </authorList>
    </citation>
    <scope>NUCLEOTIDE SEQUENCE [LARGE SCALE GENOMIC DNA]</scope>
    <source>
        <strain evidence="3">Rf_01</strain>
        <tissue evidence="3">Aerial parts of the thallus</tissue>
    </source>
</reference>
<evidence type="ECO:0000256" key="2">
    <source>
        <dbReference type="SAM" id="Phobius"/>
    </source>
</evidence>
<protein>
    <submittedName>
        <fullName evidence="3">Uncharacterized protein</fullName>
    </submittedName>
</protein>
<feature type="region of interest" description="Disordered" evidence="1">
    <location>
        <begin position="59"/>
        <end position="78"/>
    </location>
</feature>
<dbReference type="Proteomes" id="UP001605036">
    <property type="component" value="Unassembled WGS sequence"/>
</dbReference>
<comment type="caution">
    <text evidence="3">The sequence shown here is derived from an EMBL/GenBank/DDBJ whole genome shotgun (WGS) entry which is preliminary data.</text>
</comment>
<dbReference type="EMBL" id="JBHFFA010000003">
    <property type="protein sequence ID" value="KAL2635258.1"/>
    <property type="molecule type" value="Genomic_DNA"/>
</dbReference>
<feature type="compositionally biased region" description="Polar residues" evidence="1">
    <location>
        <begin position="340"/>
        <end position="356"/>
    </location>
</feature>
<gene>
    <name evidence="3" type="ORF">R1flu_006737</name>
</gene>
<dbReference type="AlphaFoldDB" id="A0ABD1YXK9"/>
<feature type="compositionally biased region" description="Acidic residues" evidence="1">
    <location>
        <begin position="287"/>
        <end position="302"/>
    </location>
</feature>
<feature type="region of interest" description="Disordered" evidence="1">
    <location>
        <begin position="250"/>
        <end position="363"/>
    </location>
</feature>
<evidence type="ECO:0000256" key="1">
    <source>
        <dbReference type="SAM" id="MobiDB-lite"/>
    </source>
</evidence>
<keyword evidence="4" id="KW-1185">Reference proteome</keyword>
<proteinExistence type="predicted"/>
<feature type="transmembrane region" description="Helical" evidence="2">
    <location>
        <begin position="121"/>
        <end position="143"/>
    </location>
</feature>